<evidence type="ECO:0000256" key="1">
    <source>
        <dbReference type="SAM" id="SignalP"/>
    </source>
</evidence>
<dbReference type="AlphaFoldDB" id="A0A2J6WE80"/>
<dbReference type="EMBL" id="PNIL01000050">
    <property type="protein sequence ID" value="PMP67313.1"/>
    <property type="molecule type" value="Genomic_DNA"/>
</dbReference>
<sequence>MEVIRMKKILIALLVMFMTFTSVANGKSANLPLVGKVVTDRNEYALNETVRFLFTVTNTSDSPITLKFNTSQIYDFVIMKGNAIIFKWGIARMFAQVITEVNIPANGTKAFSVSWDMVDSKGKKVDTGTYTVKFYLVNNYGVEATTNFTIGTPSFTPVFSDVNDYYVSKYLKVLVDKGIVKGYPDNTFRSDNNLTRAEATVLILRALGITPKDYSTSSFSDVSVTYWAHNYIEEGVKRGIIKGISSNQFAPTRVISRGEFVTLLMRALSLAKPDAVSPFSDVPYTYFGYKEIGTAFDLNIIQGSVSDMQLMFYPNDPIKRKDAVLILARAMDVKK</sequence>
<feature type="signal peptide" evidence="1">
    <location>
        <begin position="1"/>
        <end position="24"/>
    </location>
</feature>
<dbReference type="InterPro" id="IPR020481">
    <property type="entry name" value="Intracell_prot_inh_BsuPI"/>
</dbReference>
<feature type="domain" description="SLH" evidence="2">
    <location>
        <begin position="279"/>
        <end position="335"/>
    </location>
</feature>
<name>A0A2J6WE80_9BACT</name>
<reference evidence="3 4" key="1">
    <citation type="submission" date="2018-01" db="EMBL/GenBank/DDBJ databases">
        <title>Metagenomic assembled genomes from two thermal pools in the Uzon Caldera, Kamchatka, Russia.</title>
        <authorList>
            <person name="Wilkins L."/>
            <person name="Ettinger C."/>
        </authorList>
    </citation>
    <scope>NUCLEOTIDE SEQUENCE [LARGE SCALE GENOMIC DNA]</scope>
    <source>
        <strain evidence="3">ZAV-07</strain>
    </source>
</reference>
<dbReference type="InterPro" id="IPR001119">
    <property type="entry name" value="SLH_dom"/>
</dbReference>
<dbReference type="PANTHER" id="PTHR43308">
    <property type="entry name" value="OUTER MEMBRANE PROTEIN ALPHA-RELATED"/>
    <property type="match status" value="1"/>
</dbReference>
<evidence type="ECO:0000313" key="4">
    <source>
        <dbReference type="Proteomes" id="UP000237040"/>
    </source>
</evidence>
<dbReference type="Pfam" id="PF00395">
    <property type="entry name" value="SLH"/>
    <property type="match status" value="3"/>
</dbReference>
<keyword evidence="1" id="KW-0732">Signal</keyword>
<feature type="domain" description="SLH" evidence="2">
    <location>
        <begin position="154"/>
        <end position="217"/>
    </location>
</feature>
<dbReference type="Pfam" id="PF12690">
    <property type="entry name" value="BsuPI"/>
    <property type="match status" value="1"/>
</dbReference>
<feature type="domain" description="SLH" evidence="2">
    <location>
        <begin position="218"/>
        <end position="278"/>
    </location>
</feature>
<dbReference type="PROSITE" id="PS51272">
    <property type="entry name" value="SLH"/>
    <property type="match status" value="3"/>
</dbReference>
<evidence type="ECO:0000259" key="2">
    <source>
        <dbReference type="PROSITE" id="PS51272"/>
    </source>
</evidence>
<dbReference type="InterPro" id="IPR038144">
    <property type="entry name" value="IPI"/>
</dbReference>
<protein>
    <recommendedName>
        <fullName evidence="2">SLH domain-containing protein</fullName>
    </recommendedName>
</protein>
<dbReference type="Proteomes" id="UP000237040">
    <property type="component" value="Unassembled WGS sequence"/>
</dbReference>
<feature type="chain" id="PRO_5014344911" description="SLH domain-containing protein" evidence="1">
    <location>
        <begin position="25"/>
        <end position="335"/>
    </location>
</feature>
<accession>A0A2J6WE80</accession>
<organism evidence="3 4">
    <name type="scientific">Caldisericum exile</name>
    <dbReference type="NCBI Taxonomy" id="693075"/>
    <lineage>
        <taxon>Bacteria</taxon>
        <taxon>Pseudomonadati</taxon>
        <taxon>Caldisericota/Cryosericota group</taxon>
        <taxon>Caldisericota</taxon>
        <taxon>Caldisericia</taxon>
        <taxon>Caldisericales</taxon>
        <taxon>Caldisericaceae</taxon>
        <taxon>Caldisericum</taxon>
    </lineage>
</organism>
<evidence type="ECO:0000313" key="3">
    <source>
        <dbReference type="EMBL" id="PMP67313.1"/>
    </source>
</evidence>
<comment type="caution">
    <text evidence="3">The sequence shown here is derived from an EMBL/GenBank/DDBJ whole genome shotgun (WGS) entry which is preliminary data.</text>
</comment>
<proteinExistence type="predicted"/>
<dbReference type="Gene3D" id="2.60.40.2360">
    <property type="entry name" value="Intracellular proteinase inhibitor BsuPI"/>
    <property type="match status" value="1"/>
</dbReference>
<dbReference type="InterPro" id="IPR051465">
    <property type="entry name" value="Cell_Envelope_Struct_Comp"/>
</dbReference>
<gene>
    <name evidence="3" type="ORF">C0189_03410</name>
</gene>